<dbReference type="GO" id="GO:0010976">
    <property type="term" value="P:positive regulation of neuron projection development"/>
    <property type="evidence" value="ECO:0007669"/>
    <property type="project" value="TreeGrafter"/>
</dbReference>
<dbReference type="CDD" id="cd11284">
    <property type="entry name" value="ADF_Twf-C_like"/>
    <property type="match status" value="1"/>
</dbReference>
<evidence type="ECO:0000256" key="3">
    <source>
        <dbReference type="ARBA" id="ARBA00009557"/>
    </source>
</evidence>
<dbReference type="PROSITE" id="PS51263">
    <property type="entry name" value="ADF_H"/>
    <property type="match status" value="2"/>
</dbReference>
<dbReference type="CDD" id="cd11285">
    <property type="entry name" value="ADF_Twf-N_like"/>
    <property type="match status" value="1"/>
</dbReference>
<dbReference type="FunFam" id="3.40.20.10:FF:000007">
    <property type="entry name" value="Twinfilin-1 isoform 1"/>
    <property type="match status" value="1"/>
</dbReference>
<evidence type="ECO:0000256" key="10">
    <source>
        <dbReference type="ARBA" id="ARBA00069496"/>
    </source>
</evidence>
<dbReference type="InterPro" id="IPR002108">
    <property type="entry name" value="ADF-H"/>
</dbReference>
<feature type="domain" description="ADF-H" evidence="12">
    <location>
        <begin position="1"/>
        <end position="122"/>
    </location>
</feature>
<dbReference type="InterPro" id="IPR029006">
    <property type="entry name" value="ADF-H/Gelsolin-like_dom_sf"/>
</dbReference>
<evidence type="ECO:0000256" key="4">
    <source>
        <dbReference type="ARBA" id="ARBA00022490"/>
    </source>
</evidence>
<dbReference type="GO" id="GO:0005938">
    <property type="term" value="C:cell cortex"/>
    <property type="evidence" value="ECO:0007669"/>
    <property type="project" value="UniProtKB-SubCell"/>
</dbReference>
<dbReference type="AlphaFoldDB" id="A0A8S4NQ73"/>
<keyword evidence="4" id="KW-0963">Cytoplasm</keyword>
<dbReference type="SMART" id="SM00102">
    <property type="entry name" value="ADF"/>
    <property type="match status" value="2"/>
</dbReference>
<keyword evidence="7" id="KW-0206">Cytoskeleton</keyword>
<comment type="subunit">
    <text evidence="8">Interacts with G-actin; ADP-actin form.</text>
</comment>
<dbReference type="Pfam" id="PF00241">
    <property type="entry name" value="Cofilin_ADF"/>
    <property type="match status" value="2"/>
</dbReference>
<evidence type="ECO:0000259" key="12">
    <source>
        <dbReference type="PROSITE" id="PS51263"/>
    </source>
</evidence>
<dbReference type="SUPFAM" id="SSF55753">
    <property type="entry name" value="Actin depolymerizing proteins"/>
    <property type="match status" value="2"/>
</dbReference>
<dbReference type="Proteomes" id="UP000749559">
    <property type="component" value="Unassembled WGS sequence"/>
</dbReference>
<keyword evidence="14" id="KW-1185">Reference proteome</keyword>
<feature type="domain" description="ADF-H" evidence="12">
    <location>
        <begin position="160"/>
        <end position="295"/>
    </location>
</feature>
<comment type="function">
    <text evidence="9">Actin-binding protein involved in motile and morphological processes. Inhibits actin polymerization, likely by sequestering G-actin.</text>
</comment>
<dbReference type="InterPro" id="IPR028458">
    <property type="entry name" value="Twinfilin"/>
</dbReference>
<dbReference type="GO" id="GO:0051016">
    <property type="term" value="P:barbed-end actin filament capping"/>
    <property type="evidence" value="ECO:0007669"/>
    <property type="project" value="TreeGrafter"/>
</dbReference>
<dbReference type="GO" id="GO:0030016">
    <property type="term" value="C:myofibril"/>
    <property type="evidence" value="ECO:0007669"/>
    <property type="project" value="TreeGrafter"/>
</dbReference>
<gene>
    <name evidence="13" type="ORF">OFUS_LOCUS9407</name>
</gene>
<dbReference type="GO" id="GO:0005884">
    <property type="term" value="C:actin filament"/>
    <property type="evidence" value="ECO:0007669"/>
    <property type="project" value="TreeGrafter"/>
</dbReference>
<comment type="subcellular location">
    <subcellularLocation>
        <location evidence="2">Cytoplasm</location>
        <location evidence="2">Cell cortex</location>
    </subcellularLocation>
    <subcellularLocation>
        <location evidence="1">Cytoplasm</location>
        <location evidence="1">Cytoskeleton</location>
    </subcellularLocation>
</comment>
<evidence type="ECO:0000256" key="9">
    <source>
        <dbReference type="ARBA" id="ARBA00056419"/>
    </source>
</evidence>
<organism evidence="13 14">
    <name type="scientific">Owenia fusiformis</name>
    <name type="common">Polychaete worm</name>
    <dbReference type="NCBI Taxonomy" id="6347"/>
    <lineage>
        <taxon>Eukaryota</taxon>
        <taxon>Metazoa</taxon>
        <taxon>Spiralia</taxon>
        <taxon>Lophotrochozoa</taxon>
        <taxon>Annelida</taxon>
        <taxon>Polychaeta</taxon>
        <taxon>Sedentaria</taxon>
        <taxon>Canalipalpata</taxon>
        <taxon>Sabellida</taxon>
        <taxon>Oweniida</taxon>
        <taxon>Oweniidae</taxon>
        <taxon>Owenia</taxon>
    </lineage>
</organism>
<keyword evidence="5" id="KW-0677">Repeat</keyword>
<comment type="caution">
    <text evidence="13">The sequence shown here is derived from an EMBL/GenBank/DDBJ whole genome shotgun (WGS) entry which is preliminary data.</text>
</comment>
<name>A0A8S4NQ73_OWEFU</name>
<evidence type="ECO:0000256" key="1">
    <source>
        <dbReference type="ARBA" id="ARBA00004245"/>
    </source>
</evidence>
<sequence length="329" mass="37208">MSHQSGIVASQELRDFLAGAKDGSVRVIKIAIKDEKLELDHHDGPEKQPCYIFYRLDSKNDQGYQWVYLLWSPDNSHVRQKMLYASTRSTLKSEFGGGQIKEEIYGTVLSDVNFNGFKRHLLHQDAPAPLTAAEEELAEIKSLEVKAEISVDTKHQTMSGVHFPVSSDAQQRLLELKDGQLNYVQLSLDLKKETIELESIDDTTVATLPSRVPTDHARYHLFNFKHTHEGDYMESIVFIYSMPGYSCSIKERMLYSSGRAPFLDFIEQIGLEVAKKIEIDDGKELTEDFLQDEVHPKKNVAKQKFARPKGPGGRGPKRMTKPNPNGNGN</sequence>
<protein>
    <recommendedName>
        <fullName evidence="10">Twinfilin</fullName>
    </recommendedName>
</protein>
<evidence type="ECO:0000256" key="2">
    <source>
        <dbReference type="ARBA" id="ARBA00004544"/>
    </source>
</evidence>
<evidence type="ECO:0000256" key="5">
    <source>
        <dbReference type="ARBA" id="ARBA00022737"/>
    </source>
</evidence>
<dbReference type="FunFam" id="3.40.20.10:FF:000042">
    <property type="entry name" value="Actin depolymerizing protein"/>
    <property type="match status" value="1"/>
</dbReference>
<dbReference type="Gene3D" id="3.40.20.10">
    <property type="entry name" value="Severin"/>
    <property type="match status" value="2"/>
</dbReference>
<feature type="compositionally biased region" description="Basic residues" evidence="11">
    <location>
        <begin position="297"/>
        <end position="307"/>
    </location>
</feature>
<reference evidence="13" key="1">
    <citation type="submission" date="2022-03" db="EMBL/GenBank/DDBJ databases">
        <authorList>
            <person name="Martin C."/>
        </authorList>
    </citation>
    <scope>NUCLEOTIDE SEQUENCE</scope>
</reference>
<evidence type="ECO:0000256" key="11">
    <source>
        <dbReference type="SAM" id="MobiDB-lite"/>
    </source>
</evidence>
<dbReference type="EMBL" id="CAIIXF020000005">
    <property type="protein sequence ID" value="CAH1783027.1"/>
    <property type="molecule type" value="Genomic_DNA"/>
</dbReference>
<feature type="region of interest" description="Disordered" evidence="11">
    <location>
        <begin position="288"/>
        <end position="329"/>
    </location>
</feature>
<proteinExistence type="inferred from homology"/>
<comment type="similarity">
    <text evidence="3">Belongs to the actin-binding proteins ADF family. Twinfilin subfamily.</text>
</comment>
<dbReference type="GO" id="GO:0003785">
    <property type="term" value="F:actin monomer binding"/>
    <property type="evidence" value="ECO:0007669"/>
    <property type="project" value="TreeGrafter"/>
</dbReference>
<dbReference type="PANTHER" id="PTHR13759:SF1">
    <property type="entry name" value="TWINFILIN"/>
    <property type="match status" value="1"/>
</dbReference>
<evidence type="ECO:0000256" key="6">
    <source>
        <dbReference type="ARBA" id="ARBA00023203"/>
    </source>
</evidence>
<dbReference type="OrthoDB" id="10006997at2759"/>
<dbReference type="PANTHER" id="PTHR13759">
    <property type="entry name" value="TWINFILIN"/>
    <property type="match status" value="1"/>
</dbReference>
<accession>A0A8S4NQ73</accession>
<dbReference type="GO" id="GO:0030042">
    <property type="term" value="P:actin filament depolymerization"/>
    <property type="evidence" value="ECO:0007669"/>
    <property type="project" value="TreeGrafter"/>
</dbReference>
<evidence type="ECO:0000256" key="8">
    <source>
        <dbReference type="ARBA" id="ARBA00038532"/>
    </source>
</evidence>
<keyword evidence="6" id="KW-0009">Actin-binding</keyword>
<evidence type="ECO:0000313" key="13">
    <source>
        <dbReference type="EMBL" id="CAH1783027.1"/>
    </source>
</evidence>
<evidence type="ECO:0000256" key="7">
    <source>
        <dbReference type="ARBA" id="ARBA00023212"/>
    </source>
</evidence>
<dbReference type="GO" id="GO:0051015">
    <property type="term" value="F:actin filament binding"/>
    <property type="evidence" value="ECO:0007669"/>
    <property type="project" value="TreeGrafter"/>
</dbReference>
<evidence type="ECO:0000313" key="14">
    <source>
        <dbReference type="Proteomes" id="UP000749559"/>
    </source>
</evidence>
<dbReference type="GO" id="GO:0010591">
    <property type="term" value="P:regulation of lamellipodium assembly"/>
    <property type="evidence" value="ECO:0007669"/>
    <property type="project" value="TreeGrafter"/>
</dbReference>